<dbReference type="PANTHER" id="PTHR43326:SF1">
    <property type="entry name" value="METHIONINE--TRNA LIGASE, MITOCHONDRIAL"/>
    <property type="match status" value="1"/>
</dbReference>
<evidence type="ECO:0000256" key="4">
    <source>
        <dbReference type="ARBA" id="ARBA00022723"/>
    </source>
</evidence>
<feature type="domain" description="Methionyl/Valyl/Leucyl/Isoleucyl-tRNA synthetase anticodon-binding" evidence="13">
    <location>
        <begin position="441"/>
        <end position="526"/>
    </location>
</feature>
<dbReference type="FunCoup" id="Q4N6F8">
    <property type="interactions" value="175"/>
</dbReference>
<feature type="domain" description="Methionyl/Leucyl tRNA synthetase" evidence="14">
    <location>
        <begin position="207"/>
        <end position="423"/>
    </location>
</feature>
<dbReference type="STRING" id="5875.Q4N6F8"/>
<evidence type="ECO:0000313" key="15">
    <source>
        <dbReference type="EMBL" id="EAN34450.1"/>
    </source>
</evidence>
<dbReference type="InterPro" id="IPR023457">
    <property type="entry name" value="Met-tRNA_synth_2"/>
</dbReference>
<dbReference type="EMBL" id="AAGK01000001">
    <property type="protein sequence ID" value="EAN34450.1"/>
    <property type="molecule type" value="Genomic_DNA"/>
</dbReference>
<keyword evidence="8 10" id="KW-0648">Protein biosynthesis</keyword>
<comment type="cofactor">
    <cofactor evidence="1">
        <name>Zn(2+)</name>
        <dbReference type="ChEBI" id="CHEBI:29105"/>
    </cofactor>
</comment>
<evidence type="ECO:0000259" key="13">
    <source>
        <dbReference type="Pfam" id="PF08264"/>
    </source>
</evidence>
<dbReference type="InterPro" id="IPR013155">
    <property type="entry name" value="M/V/L/I-tRNA-synth_anticd-bd"/>
</dbReference>
<dbReference type="PANTHER" id="PTHR43326">
    <property type="entry name" value="METHIONYL-TRNA SYNTHETASE"/>
    <property type="match status" value="1"/>
</dbReference>
<evidence type="ECO:0000256" key="7">
    <source>
        <dbReference type="ARBA" id="ARBA00022840"/>
    </source>
</evidence>
<evidence type="ECO:0000256" key="1">
    <source>
        <dbReference type="ARBA" id="ARBA00001947"/>
    </source>
</evidence>
<keyword evidence="7 10" id="KW-0067">ATP-binding</keyword>
<keyword evidence="4" id="KW-0479">Metal-binding</keyword>
<dbReference type="Proteomes" id="UP000001949">
    <property type="component" value="Unassembled WGS sequence"/>
</dbReference>
<keyword evidence="5 10" id="KW-0547">Nucleotide-binding</keyword>
<keyword evidence="11" id="KW-0812">Transmembrane</keyword>
<dbReference type="InterPro" id="IPR015413">
    <property type="entry name" value="Methionyl/Leucyl_tRNA_Synth"/>
</dbReference>
<dbReference type="InterPro" id="IPR014729">
    <property type="entry name" value="Rossmann-like_a/b/a_fold"/>
</dbReference>
<dbReference type="Gene3D" id="1.10.730.10">
    <property type="entry name" value="Isoleucyl-tRNA Synthetase, Domain 1"/>
    <property type="match status" value="1"/>
</dbReference>
<dbReference type="Pfam" id="PF09334">
    <property type="entry name" value="tRNA-synt_1g"/>
    <property type="match status" value="1"/>
</dbReference>
<reference evidence="15 16" key="1">
    <citation type="journal article" date="2005" name="Science">
        <title>Genome sequence of Theileria parva, a bovine pathogen that transforms lymphocytes.</title>
        <authorList>
            <person name="Gardner M.J."/>
            <person name="Bishop R."/>
            <person name="Shah T."/>
            <person name="de Villiers E.P."/>
            <person name="Carlton J.M."/>
            <person name="Hall N."/>
            <person name="Ren Q."/>
            <person name="Paulsen I.T."/>
            <person name="Pain A."/>
            <person name="Berriman M."/>
            <person name="Wilson R.J.M."/>
            <person name="Sato S."/>
            <person name="Ralph S.A."/>
            <person name="Mann D.J."/>
            <person name="Xiong Z."/>
            <person name="Shallom S.J."/>
            <person name="Weidman J."/>
            <person name="Jiang L."/>
            <person name="Lynn J."/>
            <person name="Weaver B."/>
            <person name="Shoaibi A."/>
            <person name="Domingo A.R."/>
            <person name="Wasawo D."/>
            <person name="Crabtree J."/>
            <person name="Wortman J.R."/>
            <person name="Haas B."/>
            <person name="Angiuoli S.V."/>
            <person name="Creasy T.H."/>
            <person name="Lu C."/>
            <person name="Suh B."/>
            <person name="Silva J.C."/>
            <person name="Utterback T.R."/>
            <person name="Feldblyum T.V."/>
            <person name="Pertea M."/>
            <person name="Allen J."/>
            <person name="Nierman W.C."/>
            <person name="Taracha E.L.N."/>
            <person name="Salzberg S.L."/>
            <person name="White O.R."/>
            <person name="Fitzhugh H.A."/>
            <person name="Morzaria S."/>
            <person name="Venter J.C."/>
            <person name="Fraser C.M."/>
            <person name="Nene V."/>
        </authorList>
    </citation>
    <scope>NUCLEOTIDE SEQUENCE [LARGE SCALE GENOMIC DNA]</scope>
    <source>
        <strain evidence="15 16">Muguga</strain>
    </source>
</reference>
<feature type="domain" description="tRNA synthetases class I catalytic" evidence="12">
    <location>
        <begin position="86"/>
        <end position="202"/>
    </location>
</feature>
<dbReference type="InterPro" id="IPR033911">
    <property type="entry name" value="MetRS_core"/>
</dbReference>
<dbReference type="GO" id="GO:0005524">
    <property type="term" value="F:ATP binding"/>
    <property type="evidence" value="ECO:0007669"/>
    <property type="project" value="UniProtKB-KW"/>
</dbReference>
<keyword evidence="6" id="KW-0862">Zinc</keyword>
<dbReference type="InterPro" id="IPR032678">
    <property type="entry name" value="tRNA-synt_1_cat_dom"/>
</dbReference>
<dbReference type="OMA" id="HALWRAC"/>
<dbReference type="InParanoid" id="Q4N6F8"/>
<keyword evidence="16" id="KW-1185">Reference proteome</keyword>
<evidence type="ECO:0000259" key="12">
    <source>
        <dbReference type="Pfam" id="PF01406"/>
    </source>
</evidence>
<dbReference type="VEuPathDB" id="PiroplasmaDB:TpMuguga_01g01212"/>
<evidence type="ECO:0000256" key="8">
    <source>
        <dbReference type="ARBA" id="ARBA00022917"/>
    </source>
</evidence>
<evidence type="ECO:0000256" key="2">
    <source>
        <dbReference type="ARBA" id="ARBA00012838"/>
    </source>
</evidence>
<dbReference type="Gene3D" id="2.170.220.10">
    <property type="match status" value="1"/>
</dbReference>
<gene>
    <name evidence="15" type="ordered locus">TP01_1212</name>
</gene>
<dbReference type="Pfam" id="PF01406">
    <property type="entry name" value="tRNA-synt_1e"/>
    <property type="match status" value="1"/>
</dbReference>
<evidence type="ECO:0000256" key="11">
    <source>
        <dbReference type="SAM" id="Phobius"/>
    </source>
</evidence>
<dbReference type="GO" id="GO:0004825">
    <property type="term" value="F:methionine-tRNA ligase activity"/>
    <property type="evidence" value="ECO:0007669"/>
    <property type="project" value="UniProtKB-EC"/>
</dbReference>
<dbReference type="GO" id="GO:0046872">
    <property type="term" value="F:metal ion binding"/>
    <property type="evidence" value="ECO:0007669"/>
    <property type="project" value="UniProtKB-KW"/>
</dbReference>
<dbReference type="SUPFAM" id="SSF52374">
    <property type="entry name" value="Nucleotidylyl transferase"/>
    <property type="match status" value="1"/>
</dbReference>
<accession>Q4N6F8</accession>
<dbReference type="Gene3D" id="3.40.50.620">
    <property type="entry name" value="HUPs"/>
    <property type="match status" value="1"/>
</dbReference>
<dbReference type="eggNOG" id="KOG0436">
    <property type="taxonomic scope" value="Eukaryota"/>
</dbReference>
<feature type="transmembrane region" description="Helical" evidence="11">
    <location>
        <begin position="12"/>
        <end position="31"/>
    </location>
</feature>
<evidence type="ECO:0000256" key="6">
    <source>
        <dbReference type="ARBA" id="ARBA00022833"/>
    </source>
</evidence>
<evidence type="ECO:0000313" key="16">
    <source>
        <dbReference type="Proteomes" id="UP000001949"/>
    </source>
</evidence>
<sequence length="563" mass="64658">MQILFNNANGSVNFTKILFFHLIILNFSLSFRIPNTFKRDSSFLTHHSLNPRLNDKFSVNLFSDPGVSSGNKYLITTPLFYLNGPPHLGHAYTLVSSDVLKRFLILSGHDCKLLAGTDEHGSKIKTTAANFGYSPKEYVISMRNQFFKLYKAYDITPEIVVHTSENEHKSKVKRVFDNFLESGHIYRGLHRGYFSPKEDLYYTESKLINGKSPLGFDVTLVDEPAYFFKLDIWKRKLVEFFKDSEVILPQHSLNEVRKLLQSEINDIAITRSNCDWGIPITNSGNETVYVWFDALLGYLTHLHSFPPLEQSNSNLNGLKIIHVIGKDILTFHTILWPAILMALKLDIKLRFLVHGWLLNKGEKISKSLNNSISPLNTSVPSDVSRFALMNLGDFSYDFEFDPSMFDNALKTLRNKFANTFYRVTSILQMNKVDTVQPCDCDHKLLEKFNKYSEEIRNSVQSFRLDRYIQILVEMSSEVNKFIELTQFWTMSSQSELLNTSWICCTLLLYISIYLAPITPKLANDMILRLGPQLSGAPVKTISFNLLDDIQHISYNPKHLNPLI</sequence>
<evidence type="ECO:0000259" key="14">
    <source>
        <dbReference type="Pfam" id="PF09334"/>
    </source>
</evidence>
<protein>
    <recommendedName>
        <fullName evidence="2">methionine--tRNA ligase</fullName>
        <ecNumber evidence="2">6.1.1.10</ecNumber>
    </recommendedName>
</protein>
<dbReference type="GeneID" id="3502387"/>
<evidence type="ECO:0000256" key="9">
    <source>
        <dbReference type="ARBA" id="ARBA00023146"/>
    </source>
</evidence>
<comment type="caution">
    <text evidence="15">The sequence shown here is derived from an EMBL/GenBank/DDBJ whole genome shotgun (WGS) entry which is preliminary data.</text>
</comment>
<dbReference type="KEGG" id="tpv:TP01_1212"/>
<evidence type="ECO:0000256" key="10">
    <source>
        <dbReference type="RuleBase" id="RU363039"/>
    </source>
</evidence>
<dbReference type="InterPro" id="IPR009080">
    <property type="entry name" value="tRNAsynth_Ia_anticodon-bd"/>
</dbReference>
<keyword evidence="3 10" id="KW-0436">Ligase</keyword>
<dbReference type="Pfam" id="PF08264">
    <property type="entry name" value="Anticodon_1"/>
    <property type="match status" value="1"/>
</dbReference>
<comment type="similarity">
    <text evidence="10">Belongs to the class-I aminoacyl-tRNA synthetase family.</text>
</comment>
<dbReference type="GO" id="GO:0006431">
    <property type="term" value="P:methionyl-tRNA aminoacylation"/>
    <property type="evidence" value="ECO:0007669"/>
    <property type="project" value="InterPro"/>
</dbReference>
<dbReference type="PRINTS" id="PR01041">
    <property type="entry name" value="TRNASYNTHMET"/>
</dbReference>
<keyword evidence="11" id="KW-1133">Transmembrane helix</keyword>
<keyword evidence="9 10" id="KW-0030">Aminoacyl-tRNA synthetase</keyword>
<name>Q4N6F8_THEPA</name>
<dbReference type="EC" id="6.1.1.10" evidence="2"/>
<evidence type="ECO:0000256" key="3">
    <source>
        <dbReference type="ARBA" id="ARBA00022598"/>
    </source>
</evidence>
<organism evidence="15 16">
    <name type="scientific">Theileria parva</name>
    <name type="common">East coast fever infection agent</name>
    <dbReference type="NCBI Taxonomy" id="5875"/>
    <lineage>
        <taxon>Eukaryota</taxon>
        <taxon>Sar</taxon>
        <taxon>Alveolata</taxon>
        <taxon>Apicomplexa</taxon>
        <taxon>Aconoidasida</taxon>
        <taxon>Piroplasmida</taxon>
        <taxon>Theileriidae</taxon>
        <taxon>Theileria</taxon>
    </lineage>
</organism>
<proteinExistence type="inferred from homology"/>
<dbReference type="AlphaFoldDB" id="Q4N6F8"/>
<keyword evidence="11" id="KW-0472">Membrane</keyword>
<dbReference type="SUPFAM" id="SSF47323">
    <property type="entry name" value="Anticodon-binding domain of a subclass of class I aminoacyl-tRNA synthetases"/>
    <property type="match status" value="1"/>
</dbReference>
<evidence type="ECO:0000256" key="5">
    <source>
        <dbReference type="ARBA" id="ARBA00022741"/>
    </source>
</evidence>